<dbReference type="PANTHER" id="PTHR16861:SF4">
    <property type="entry name" value="SH3 DOMAIN PROTEIN (AFU_ORTHOLOGUE AFUA_1G13610)"/>
    <property type="match status" value="1"/>
</dbReference>
<accession>A0A316YTW7</accession>
<feature type="region of interest" description="Disordered" evidence="3">
    <location>
        <begin position="352"/>
        <end position="389"/>
    </location>
</feature>
<feature type="transmembrane region" description="Helical" evidence="4">
    <location>
        <begin position="301"/>
        <end position="324"/>
    </location>
</feature>
<keyword evidence="4" id="KW-0812">Transmembrane</keyword>
<dbReference type="InterPro" id="IPR036028">
    <property type="entry name" value="SH3-like_dom_sf"/>
</dbReference>
<dbReference type="CDD" id="cd12087">
    <property type="entry name" value="TM_EGFR-like"/>
    <property type="match status" value="1"/>
</dbReference>
<dbReference type="PANTHER" id="PTHR16861">
    <property type="entry name" value="GLYCOPROTEIN 38"/>
    <property type="match status" value="1"/>
</dbReference>
<gene>
    <name evidence="7" type="ORF">FA10DRAFT_220976</name>
</gene>
<dbReference type="Gene3D" id="2.30.30.40">
    <property type="entry name" value="SH3 Domains"/>
    <property type="match status" value="1"/>
</dbReference>
<dbReference type="OrthoDB" id="5340910at2759"/>
<dbReference type="SUPFAM" id="SSF50044">
    <property type="entry name" value="SH3-domain"/>
    <property type="match status" value="1"/>
</dbReference>
<dbReference type="EMBL" id="KZ819634">
    <property type="protein sequence ID" value="PWN92661.1"/>
    <property type="molecule type" value="Genomic_DNA"/>
</dbReference>
<feature type="chain" id="PRO_5016314490" description="SH3 domain-containing protein" evidence="5">
    <location>
        <begin position="24"/>
        <end position="560"/>
    </location>
</feature>
<reference evidence="7 8" key="1">
    <citation type="journal article" date="2018" name="Mol. Biol. Evol.">
        <title>Broad Genomic Sampling Reveals a Smut Pathogenic Ancestry of the Fungal Clade Ustilaginomycotina.</title>
        <authorList>
            <person name="Kijpornyongpan T."/>
            <person name="Mondo S.J."/>
            <person name="Barry K."/>
            <person name="Sandor L."/>
            <person name="Lee J."/>
            <person name="Lipzen A."/>
            <person name="Pangilinan J."/>
            <person name="LaButti K."/>
            <person name="Hainaut M."/>
            <person name="Henrissat B."/>
            <person name="Grigoriev I.V."/>
            <person name="Spatafora J.W."/>
            <person name="Aime M.C."/>
        </authorList>
    </citation>
    <scope>NUCLEOTIDE SEQUENCE [LARGE SCALE GENOMIC DNA]</scope>
    <source>
        <strain evidence="7 8">MCA 4198</strain>
    </source>
</reference>
<keyword evidence="8" id="KW-1185">Reference proteome</keyword>
<evidence type="ECO:0000256" key="2">
    <source>
        <dbReference type="PROSITE-ProRule" id="PRU00192"/>
    </source>
</evidence>
<organism evidence="7 8">
    <name type="scientific">Acaromyces ingoldii</name>
    <dbReference type="NCBI Taxonomy" id="215250"/>
    <lineage>
        <taxon>Eukaryota</taxon>
        <taxon>Fungi</taxon>
        <taxon>Dikarya</taxon>
        <taxon>Basidiomycota</taxon>
        <taxon>Ustilaginomycotina</taxon>
        <taxon>Exobasidiomycetes</taxon>
        <taxon>Exobasidiales</taxon>
        <taxon>Cryptobasidiaceae</taxon>
        <taxon>Acaromyces</taxon>
    </lineage>
</organism>
<evidence type="ECO:0000256" key="3">
    <source>
        <dbReference type="SAM" id="MobiDB-lite"/>
    </source>
</evidence>
<feature type="region of interest" description="Disordered" evidence="3">
    <location>
        <begin position="520"/>
        <end position="560"/>
    </location>
</feature>
<evidence type="ECO:0000313" key="8">
    <source>
        <dbReference type="Proteomes" id="UP000245768"/>
    </source>
</evidence>
<name>A0A316YTW7_9BASI</name>
<feature type="compositionally biased region" description="Low complexity" evidence="3">
    <location>
        <begin position="265"/>
        <end position="274"/>
    </location>
</feature>
<dbReference type="GeneID" id="37040464"/>
<evidence type="ECO:0000259" key="6">
    <source>
        <dbReference type="PROSITE" id="PS50002"/>
    </source>
</evidence>
<dbReference type="STRING" id="215250.A0A316YTW7"/>
<evidence type="ECO:0000256" key="4">
    <source>
        <dbReference type="SAM" id="Phobius"/>
    </source>
</evidence>
<dbReference type="InterPro" id="IPR001452">
    <property type="entry name" value="SH3_domain"/>
</dbReference>
<feature type="non-terminal residue" evidence="7">
    <location>
        <position position="560"/>
    </location>
</feature>
<keyword evidence="5" id="KW-0732">Signal</keyword>
<keyword evidence="4" id="KW-1133">Transmembrane helix</keyword>
<proteinExistence type="predicted"/>
<evidence type="ECO:0000256" key="1">
    <source>
        <dbReference type="ARBA" id="ARBA00022443"/>
    </source>
</evidence>
<protein>
    <recommendedName>
        <fullName evidence="6">SH3 domain-containing protein</fullName>
    </recommendedName>
</protein>
<dbReference type="Pfam" id="PF14604">
    <property type="entry name" value="SH3_9"/>
    <property type="match status" value="1"/>
</dbReference>
<evidence type="ECO:0000313" key="7">
    <source>
        <dbReference type="EMBL" id="PWN92661.1"/>
    </source>
</evidence>
<dbReference type="SMART" id="SM00326">
    <property type="entry name" value="SH3"/>
    <property type="match status" value="1"/>
</dbReference>
<keyword evidence="4" id="KW-0472">Membrane</keyword>
<feature type="signal peptide" evidence="5">
    <location>
        <begin position="1"/>
        <end position="23"/>
    </location>
</feature>
<dbReference type="InParanoid" id="A0A316YTW7"/>
<feature type="domain" description="SH3" evidence="6">
    <location>
        <begin position="455"/>
        <end position="515"/>
    </location>
</feature>
<dbReference type="PROSITE" id="PS50002">
    <property type="entry name" value="SH3"/>
    <property type="match status" value="1"/>
</dbReference>
<dbReference type="RefSeq" id="XP_025379859.1">
    <property type="nucleotide sequence ID" value="XM_025518548.1"/>
</dbReference>
<dbReference type="Proteomes" id="UP000245768">
    <property type="component" value="Unassembled WGS sequence"/>
</dbReference>
<dbReference type="AlphaFoldDB" id="A0A316YTW7"/>
<feature type="region of interest" description="Disordered" evidence="3">
    <location>
        <begin position="415"/>
        <end position="439"/>
    </location>
</feature>
<feature type="region of interest" description="Disordered" evidence="3">
    <location>
        <begin position="265"/>
        <end position="292"/>
    </location>
</feature>
<feature type="compositionally biased region" description="Polar residues" evidence="3">
    <location>
        <begin position="540"/>
        <end position="551"/>
    </location>
</feature>
<sequence>MRTSLFVASVAASVMAAAVGVAAQQTSDQCVSLKGSTQCPSFQDAYVNPSNLSSAWPWFSQVSDVQSFDDQFAQYFTDPTRFIATKLNRQLQCNRTGSDNTTLQWERTILCGQFSQISYSAQCNIQNRADPIMVCQDTCIEYSDSENTIVANPQICTPTDSLTYDHNQTRAATLLKDYVTCTNWTSLVSTNNATCVSGASNEGNCGYGPGVSTQLCEVCDPSGNRTVPACCYDRQTDLSQCASYGHPGAAAVVATTSVATGFQTATSSSSTGQATGSGGSSRAGQDNQNGGGGTNLSGGQLAGIIVGCIAGAALLGAFLAWLLFGRRRRNKQDHEASRGLVYGAAGAGAAGAASREKNSGGWNHSDADTARSLGGSPADNKSPRSMDGGAPLVGGAALAGAGAGAGAGAAAAGAASASHDRPQSGLSSGTTGSGTDGRGTTVAVVKDQYTGQDIFPGEEVVAIYPYNASLNDELTLEPEQRLTVLRLYDDGWALGRTLDGKEGALPLVCVSSAKGDAPARLRAGSARDTTTGTSDDEGLTSGNEGGFTSSVDGAVTADEG</sequence>
<evidence type="ECO:0000256" key="5">
    <source>
        <dbReference type="SAM" id="SignalP"/>
    </source>
</evidence>
<keyword evidence="1 2" id="KW-0728">SH3 domain</keyword>